<gene>
    <name evidence="2" type="ORF">PLEPLA_LOCUS20849</name>
</gene>
<feature type="region of interest" description="Disordered" evidence="1">
    <location>
        <begin position="1"/>
        <end position="70"/>
    </location>
</feature>
<dbReference type="Proteomes" id="UP001153269">
    <property type="component" value="Unassembled WGS sequence"/>
</dbReference>
<sequence>MEVAEQPEGDRASRKERQAGCLPKQQERPLWSKVSEFRPGLTSNSLTSTPWQPVEPRHLHPKPTRRKEGGVQITVMDGRLTILAALEKLSL</sequence>
<dbReference type="EMBL" id="CADEAL010001474">
    <property type="protein sequence ID" value="CAB1432763.1"/>
    <property type="molecule type" value="Genomic_DNA"/>
</dbReference>
<proteinExistence type="predicted"/>
<comment type="caution">
    <text evidence="2">The sequence shown here is derived from an EMBL/GenBank/DDBJ whole genome shotgun (WGS) entry which is preliminary data.</text>
</comment>
<evidence type="ECO:0000256" key="1">
    <source>
        <dbReference type="SAM" id="MobiDB-lite"/>
    </source>
</evidence>
<reference evidence="2" key="1">
    <citation type="submission" date="2020-03" db="EMBL/GenBank/DDBJ databases">
        <authorList>
            <person name="Weist P."/>
        </authorList>
    </citation>
    <scope>NUCLEOTIDE SEQUENCE</scope>
</reference>
<organism evidence="2 3">
    <name type="scientific">Pleuronectes platessa</name>
    <name type="common">European plaice</name>
    <dbReference type="NCBI Taxonomy" id="8262"/>
    <lineage>
        <taxon>Eukaryota</taxon>
        <taxon>Metazoa</taxon>
        <taxon>Chordata</taxon>
        <taxon>Craniata</taxon>
        <taxon>Vertebrata</taxon>
        <taxon>Euteleostomi</taxon>
        <taxon>Actinopterygii</taxon>
        <taxon>Neopterygii</taxon>
        <taxon>Teleostei</taxon>
        <taxon>Neoteleostei</taxon>
        <taxon>Acanthomorphata</taxon>
        <taxon>Carangaria</taxon>
        <taxon>Pleuronectiformes</taxon>
        <taxon>Pleuronectoidei</taxon>
        <taxon>Pleuronectidae</taxon>
        <taxon>Pleuronectes</taxon>
    </lineage>
</organism>
<feature type="compositionally biased region" description="Polar residues" evidence="1">
    <location>
        <begin position="41"/>
        <end position="51"/>
    </location>
</feature>
<protein>
    <submittedName>
        <fullName evidence="2">Uncharacterized protein</fullName>
    </submittedName>
</protein>
<name>A0A9N7UME3_PLEPL</name>
<evidence type="ECO:0000313" key="2">
    <source>
        <dbReference type="EMBL" id="CAB1432763.1"/>
    </source>
</evidence>
<accession>A0A9N7UME3</accession>
<feature type="compositionally biased region" description="Basic and acidic residues" evidence="1">
    <location>
        <begin position="8"/>
        <end position="18"/>
    </location>
</feature>
<dbReference type="AlphaFoldDB" id="A0A9N7UME3"/>
<keyword evidence="3" id="KW-1185">Reference proteome</keyword>
<evidence type="ECO:0000313" key="3">
    <source>
        <dbReference type="Proteomes" id="UP001153269"/>
    </source>
</evidence>